<dbReference type="InterPro" id="IPR024108">
    <property type="entry name" value="Tyr-tRNA-ligase_bac_2"/>
</dbReference>
<keyword evidence="5 10" id="KW-0067">ATP-binding</keyword>
<dbReference type="GO" id="GO:0006437">
    <property type="term" value="P:tyrosyl-tRNA aminoacylation"/>
    <property type="evidence" value="ECO:0007669"/>
    <property type="project" value="UniProtKB-UniRule"/>
</dbReference>
<dbReference type="Gene3D" id="3.40.50.620">
    <property type="entry name" value="HUPs"/>
    <property type="match status" value="1"/>
</dbReference>
<keyword evidence="7 10" id="KW-0648">Protein biosynthesis</keyword>
<dbReference type="STRING" id="105559.Nwat_0778"/>
<feature type="short sequence motif" description="'HIGH' region" evidence="10">
    <location>
        <begin position="42"/>
        <end position="51"/>
    </location>
</feature>
<comment type="subcellular location">
    <subcellularLocation>
        <location evidence="10">Cytoplasm</location>
    </subcellularLocation>
</comment>
<dbReference type="Proteomes" id="UP000000393">
    <property type="component" value="Chromosome"/>
</dbReference>
<feature type="binding site" evidence="10">
    <location>
        <position position="229"/>
    </location>
    <ligand>
        <name>ATP</name>
        <dbReference type="ChEBI" id="CHEBI:30616"/>
    </ligand>
</feature>
<dbReference type="OrthoDB" id="9804243at2"/>
<dbReference type="FunFam" id="3.40.50.620:FF:000061">
    <property type="entry name" value="Tyrosine--tRNA ligase"/>
    <property type="match status" value="1"/>
</dbReference>
<evidence type="ECO:0000313" key="13">
    <source>
        <dbReference type="Proteomes" id="UP000000393"/>
    </source>
</evidence>
<evidence type="ECO:0000256" key="4">
    <source>
        <dbReference type="ARBA" id="ARBA00022741"/>
    </source>
</evidence>
<evidence type="ECO:0000256" key="7">
    <source>
        <dbReference type="ARBA" id="ARBA00022917"/>
    </source>
</evidence>
<dbReference type="InterPro" id="IPR036986">
    <property type="entry name" value="S4_RNA-bd_sf"/>
</dbReference>
<dbReference type="InterPro" id="IPR024088">
    <property type="entry name" value="Tyr-tRNA-ligase_bac-type"/>
</dbReference>
<dbReference type="SUPFAM" id="SSF52374">
    <property type="entry name" value="Nucleotidylyl transferase"/>
    <property type="match status" value="1"/>
</dbReference>
<evidence type="ECO:0000313" key="12">
    <source>
        <dbReference type="EMBL" id="ADJ27732.1"/>
    </source>
</evidence>
<dbReference type="EMBL" id="CP002086">
    <property type="protein sequence ID" value="ADJ27732.1"/>
    <property type="molecule type" value="Genomic_DNA"/>
</dbReference>
<sequence>MVSPQQILDEIRRGTEEVLLEEELKLRLEQGRILRVKAGFDPTAPELHLGHTVLLNKLRQFQELGHEVLFLIGDFTGMIGDPSGKNVTRQPLTRDKILENARTYEEQIFRVLDPEKTQVVFNSSWMSGMTAADLVRLSSHYTVARMLERDDFYKRYQGKRPIAIHEFLYPLLQGYDSVALKADVELGGTDQKFNLLVGRDLQKVYGQDQQIIITMPILEGLDGVQKMSKSLGNYIGISEPPREIFGKLMSISDDLMWRYLELLSSRPMSEISRWKKEVEQGANPRDIKVKLAKEIVARFHDDSMAEQAHEAFVAQFRRGVMPEDIPEIPIVAGREGIAIARLLKESALTTSTSEALRLIKQGAVRIDGQRLGNQSLHILPGITHVVQVGKRRFARVSVQLQEDGSM</sequence>
<dbReference type="NCBIfam" id="TIGR00234">
    <property type="entry name" value="tyrS"/>
    <property type="match status" value="1"/>
</dbReference>
<keyword evidence="4 10" id="KW-0547">Nucleotide-binding</keyword>
<feature type="short sequence motif" description="'KMSKS' region" evidence="10">
    <location>
        <begin position="226"/>
        <end position="230"/>
    </location>
</feature>
<comment type="catalytic activity">
    <reaction evidence="9 10">
        <text>tRNA(Tyr) + L-tyrosine + ATP = L-tyrosyl-tRNA(Tyr) + AMP + diphosphate + H(+)</text>
        <dbReference type="Rhea" id="RHEA:10220"/>
        <dbReference type="Rhea" id="RHEA-COMP:9706"/>
        <dbReference type="Rhea" id="RHEA-COMP:9707"/>
        <dbReference type="ChEBI" id="CHEBI:15378"/>
        <dbReference type="ChEBI" id="CHEBI:30616"/>
        <dbReference type="ChEBI" id="CHEBI:33019"/>
        <dbReference type="ChEBI" id="CHEBI:58315"/>
        <dbReference type="ChEBI" id="CHEBI:78442"/>
        <dbReference type="ChEBI" id="CHEBI:78536"/>
        <dbReference type="ChEBI" id="CHEBI:456215"/>
        <dbReference type="EC" id="6.1.1.1"/>
    </reaction>
</comment>
<comment type="function">
    <text evidence="10">Catalyzes the attachment of tyrosine to tRNA(Tyr) in a two-step reaction: tyrosine is first activated by ATP to form Tyr-AMP and then transferred to the acceptor end of tRNA(Tyr).</text>
</comment>
<organism evidence="12 13">
    <name type="scientific">Nitrosococcus watsoni (strain C-113)</name>
    <dbReference type="NCBI Taxonomy" id="105559"/>
    <lineage>
        <taxon>Bacteria</taxon>
        <taxon>Pseudomonadati</taxon>
        <taxon>Pseudomonadota</taxon>
        <taxon>Gammaproteobacteria</taxon>
        <taxon>Chromatiales</taxon>
        <taxon>Chromatiaceae</taxon>
        <taxon>Nitrosococcus</taxon>
    </lineage>
</organism>
<dbReference type="InterPro" id="IPR001412">
    <property type="entry name" value="aa-tRNA-synth_I_CS"/>
</dbReference>
<dbReference type="PANTHER" id="PTHR11766">
    <property type="entry name" value="TYROSYL-TRNA SYNTHETASE"/>
    <property type="match status" value="1"/>
</dbReference>
<dbReference type="InterPro" id="IPR014729">
    <property type="entry name" value="Rossmann-like_a/b/a_fold"/>
</dbReference>
<proteinExistence type="inferred from homology"/>
<dbReference type="PROSITE" id="PS00178">
    <property type="entry name" value="AA_TRNA_LIGASE_I"/>
    <property type="match status" value="1"/>
</dbReference>
<dbReference type="GO" id="GO:0003723">
    <property type="term" value="F:RNA binding"/>
    <property type="evidence" value="ECO:0007669"/>
    <property type="project" value="UniProtKB-KW"/>
</dbReference>
<evidence type="ECO:0000256" key="8">
    <source>
        <dbReference type="ARBA" id="ARBA00023146"/>
    </source>
</evidence>
<evidence type="ECO:0000256" key="3">
    <source>
        <dbReference type="ARBA" id="ARBA00022598"/>
    </source>
</evidence>
<accession>D8KBX1</accession>
<dbReference type="GO" id="GO:0005829">
    <property type="term" value="C:cytosol"/>
    <property type="evidence" value="ECO:0007669"/>
    <property type="project" value="TreeGrafter"/>
</dbReference>
<dbReference type="KEGG" id="nwa:Nwat_0778"/>
<dbReference type="Pfam" id="PF00579">
    <property type="entry name" value="tRNA-synt_1b"/>
    <property type="match status" value="1"/>
</dbReference>
<dbReference type="SUPFAM" id="SSF55174">
    <property type="entry name" value="Alpha-L RNA-binding motif"/>
    <property type="match status" value="1"/>
</dbReference>
<dbReference type="Gene3D" id="1.10.240.10">
    <property type="entry name" value="Tyrosyl-Transfer RNA Synthetase"/>
    <property type="match status" value="1"/>
</dbReference>
<dbReference type="EC" id="6.1.1.1" evidence="10"/>
<evidence type="ECO:0000256" key="10">
    <source>
        <dbReference type="HAMAP-Rule" id="MF_02007"/>
    </source>
</evidence>
<keyword evidence="6 11" id="KW-0694">RNA-binding</keyword>
<keyword evidence="13" id="KW-1185">Reference proteome</keyword>
<dbReference type="CDD" id="cd00165">
    <property type="entry name" value="S4"/>
    <property type="match status" value="1"/>
</dbReference>
<comment type="similarity">
    <text evidence="10">Belongs to the class-I aminoacyl-tRNA synthetase family. TyrS type 2 subfamily.</text>
</comment>
<keyword evidence="2 10" id="KW-0963">Cytoplasm</keyword>
<gene>
    <name evidence="10" type="primary">tyrS</name>
    <name evidence="12" type="ordered locus">Nwat_0778</name>
</gene>
<dbReference type="GO" id="GO:0004831">
    <property type="term" value="F:tyrosine-tRNA ligase activity"/>
    <property type="evidence" value="ECO:0007669"/>
    <property type="project" value="UniProtKB-UniRule"/>
</dbReference>
<dbReference type="RefSeq" id="WP_013219837.1">
    <property type="nucleotide sequence ID" value="NC_014315.1"/>
</dbReference>
<keyword evidence="8 10" id="KW-0030">Aminoacyl-tRNA synthetase</keyword>
<evidence type="ECO:0000256" key="9">
    <source>
        <dbReference type="ARBA" id="ARBA00048248"/>
    </source>
</evidence>
<dbReference type="InterPro" id="IPR002305">
    <property type="entry name" value="aa-tRNA-synth_Ic"/>
</dbReference>
<keyword evidence="3 10" id="KW-0436">Ligase</keyword>
<evidence type="ECO:0000256" key="2">
    <source>
        <dbReference type="ARBA" id="ARBA00022490"/>
    </source>
</evidence>
<comment type="subunit">
    <text evidence="1 10">Homodimer.</text>
</comment>
<dbReference type="HOGENOM" id="CLU_024003_5_0_6"/>
<evidence type="ECO:0000256" key="6">
    <source>
        <dbReference type="ARBA" id="ARBA00022884"/>
    </source>
</evidence>
<dbReference type="CDD" id="cd00805">
    <property type="entry name" value="TyrRS_core"/>
    <property type="match status" value="1"/>
</dbReference>
<evidence type="ECO:0000256" key="11">
    <source>
        <dbReference type="PROSITE-ProRule" id="PRU00182"/>
    </source>
</evidence>
<dbReference type="PRINTS" id="PR01040">
    <property type="entry name" value="TRNASYNTHTYR"/>
</dbReference>
<dbReference type="PROSITE" id="PS50889">
    <property type="entry name" value="S4"/>
    <property type="match status" value="1"/>
</dbReference>
<dbReference type="InterPro" id="IPR002307">
    <property type="entry name" value="Tyr-tRNA-ligase"/>
</dbReference>
<dbReference type="GO" id="GO:0005524">
    <property type="term" value="F:ATP binding"/>
    <property type="evidence" value="ECO:0007669"/>
    <property type="project" value="UniProtKB-UniRule"/>
</dbReference>
<dbReference type="PANTHER" id="PTHR11766:SF1">
    <property type="entry name" value="TYROSINE--TRNA LIGASE"/>
    <property type="match status" value="1"/>
</dbReference>
<name>D8KBX1_NITWC</name>
<dbReference type="eggNOG" id="COG0162">
    <property type="taxonomic scope" value="Bacteria"/>
</dbReference>
<protein>
    <recommendedName>
        <fullName evidence="10">Tyrosine--tRNA ligase</fullName>
        <ecNumber evidence="10">6.1.1.1</ecNumber>
    </recommendedName>
    <alternativeName>
        <fullName evidence="10">Tyrosyl-tRNA synthetase</fullName>
        <shortName evidence="10">TyrRS</shortName>
    </alternativeName>
</protein>
<reference evidence="12 13" key="1">
    <citation type="submission" date="2010-06" db="EMBL/GenBank/DDBJ databases">
        <title>Complete sequence of chromosome of Nitrosococcus watsoni C-113.</title>
        <authorList>
            <consortium name="US DOE Joint Genome Institute"/>
            <person name="Lucas S."/>
            <person name="Copeland A."/>
            <person name="Lapidus A."/>
            <person name="Cheng J.-F."/>
            <person name="Bruce D."/>
            <person name="Goodwin L."/>
            <person name="Pitluck S."/>
            <person name="Malfatti S.A."/>
            <person name="Chain P.S.G."/>
            <person name="Land M."/>
            <person name="Hauser L."/>
            <person name="Kyrpides N."/>
            <person name="Ivanova N."/>
            <person name="Cambell M.A."/>
            <person name="Heidelberg J.F."/>
            <person name="Klotz M.G."/>
            <person name="Woyke T."/>
        </authorList>
    </citation>
    <scope>NUCLEOTIDE SEQUENCE [LARGE SCALE GENOMIC DNA]</scope>
    <source>
        <strain evidence="12 13">C-113</strain>
    </source>
</reference>
<dbReference type="FunFam" id="1.10.240.10:FF:000006">
    <property type="entry name" value="Tyrosine--tRNA ligase"/>
    <property type="match status" value="1"/>
</dbReference>
<dbReference type="Gene3D" id="3.10.290.10">
    <property type="entry name" value="RNA-binding S4 domain"/>
    <property type="match status" value="1"/>
</dbReference>
<evidence type="ECO:0000256" key="1">
    <source>
        <dbReference type="ARBA" id="ARBA00011738"/>
    </source>
</evidence>
<dbReference type="HAMAP" id="MF_02007">
    <property type="entry name" value="Tyr_tRNA_synth_type2"/>
    <property type="match status" value="1"/>
</dbReference>
<evidence type="ECO:0000256" key="5">
    <source>
        <dbReference type="ARBA" id="ARBA00022840"/>
    </source>
</evidence>
<dbReference type="AlphaFoldDB" id="D8KBX1"/>